<accession>A0A8I0U8T3</accession>
<feature type="coiled-coil region" evidence="1">
    <location>
        <begin position="47"/>
        <end position="114"/>
    </location>
</feature>
<evidence type="ECO:0000313" key="5">
    <source>
        <dbReference type="Proteomes" id="UP000650477"/>
    </source>
</evidence>
<keyword evidence="3" id="KW-0812">Transmembrane</keyword>
<evidence type="ECO:0000313" key="4">
    <source>
        <dbReference type="EMBL" id="MBE8614681.1"/>
    </source>
</evidence>
<dbReference type="EMBL" id="PKLF01000037">
    <property type="protein sequence ID" value="MBE8614681.1"/>
    <property type="molecule type" value="Genomic_DNA"/>
</dbReference>
<keyword evidence="3" id="KW-0472">Membrane</keyword>
<keyword evidence="3" id="KW-1133">Transmembrane helix</keyword>
<dbReference type="Proteomes" id="UP000650477">
    <property type="component" value="Unassembled WGS sequence"/>
</dbReference>
<name>A0A8I0U8T3_MORMO</name>
<gene>
    <name evidence="4" type="ORF">CYG68_20285</name>
</gene>
<feature type="region of interest" description="Disordered" evidence="2">
    <location>
        <begin position="152"/>
        <end position="181"/>
    </location>
</feature>
<feature type="transmembrane region" description="Helical" evidence="3">
    <location>
        <begin position="12"/>
        <end position="31"/>
    </location>
</feature>
<keyword evidence="1" id="KW-0175">Coiled coil</keyword>
<proteinExistence type="predicted"/>
<evidence type="ECO:0000256" key="3">
    <source>
        <dbReference type="SAM" id="Phobius"/>
    </source>
</evidence>
<organism evidence="4 5">
    <name type="scientific">Morganella morganii</name>
    <name type="common">Proteus morganii</name>
    <dbReference type="NCBI Taxonomy" id="582"/>
    <lineage>
        <taxon>Bacteria</taxon>
        <taxon>Pseudomonadati</taxon>
        <taxon>Pseudomonadota</taxon>
        <taxon>Gammaproteobacteria</taxon>
        <taxon>Enterobacterales</taxon>
        <taxon>Morganellaceae</taxon>
        <taxon>Morganella</taxon>
    </lineage>
</organism>
<dbReference type="AlphaFoldDB" id="A0A8I0U8T3"/>
<feature type="compositionally biased region" description="Low complexity" evidence="2">
    <location>
        <begin position="155"/>
        <end position="166"/>
    </location>
</feature>
<protein>
    <submittedName>
        <fullName evidence="4">Uncharacterized protein</fullName>
    </submittedName>
</protein>
<evidence type="ECO:0000256" key="2">
    <source>
        <dbReference type="SAM" id="MobiDB-lite"/>
    </source>
</evidence>
<comment type="caution">
    <text evidence="4">The sequence shown here is derived from an EMBL/GenBank/DDBJ whole genome shotgun (WGS) entry which is preliminary data.</text>
</comment>
<sequence length="217" mass="24264">MWINLIQKLPWRGLLLAMIISGFLAGLYYMGYGNGRDNAKRDGDTAISKLQSEFDRYRREQAEQDNAALKAWAARYQEQVAAGHQAEAGYLEQIAQLESRNRQLQRQVKDVTQRWIDEKGTSHSIECVFTRGFVQQYNAALGYNDTSGSTGIPDTAATAGTGAGTTSRQPETTDTRLRDSGVSQRDVLANIIDNAQQCRTWQSQINGLLDEREGLQK</sequence>
<reference evidence="4" key="1">
    <citation type="submission" date="2017-12" db="EMBL/GenBank/DDBJ databases">
        <title>Genome sequencing and analysis.</title>
        <authorList>
            <person name="Huang Y.-T."/>
        </authorList>
    </citation>
    <scope>NUCLEOTIDE SEQUENCE</scope>
    <source>
        <strain evidence="4">VGH116</strain>
    </source>
</reference>
<evidence type="ECO:0000256" key="1">
    <source>
        <dbReference type="SAM" id="Coils"/>
    </source>
</evidence>